<proteinExistence type="predicted"/>
<keyword evidence="3" id="KW-1185">Reference proteome</keyword>
<dbReference type="InterPro" id="IPR011008">
    <property type="entry name" value="Dimeric_a/b-barrel"/>
</dbReference>
<accession>A0ABT1W5N2</accession>
<dbReference type="SUPFAM" id="SSF54909">
    <property type="entry name" value="Dimeric alpha+beta barrel"/>
    <property type="match status" value="1"/>
</dbReference>
<comment type="caution">
    <text evidence="2">The sequence shown here is derived from an EMBL/GenBank/DDBJ whole genome shotgun (WGS) entry which is preliminary data.</text>
</comment>
<organism evidence="2 3">
    <name type="scientific">Endosaccharibacter trunci</name>
    <dbReference type="NCBI Taxonomy" id="2812733"/>
    <lineage>
        <taxon>Bacteria</taxon>
        <taxon>Pseudomonadati</taxon>
        <taxon>Pseudomonadota</taxon>
        <taxon>Alphaproteobacteria</taxon>
        <taxon>Acetobacterales</taxon>
        <taxon>Acetobacteraceae</taxon>
        <taxon>Endosaccharibacter</taxon>
    </lineage>
</organism>
<dbReference type="InterPro" id="IPR007138">
    <property type="entry name" value="ABM_dom"/>
</dbReference>
<evidence type="ECO:0000259" key="1">
    <source>
        <dbReference type="PROSITE" id="PS51725"/>
    </source>
</evidence>
<evidence type="ECO:0000313" key="3">
    <source>
        <dbReference type="Proteomes" id="UP001524587"/>
    </source>
</evidence>
<reference evidence="2 3" key="1">
    <citation type="submission" date="2022-06" db="EMBL/GenBank/DDBJ databases">
        <title>Endosaccharibacter gen. nov., sp. nov., endophytic bacteria isolated from sugarcane.</title>
        <authorList>
            <person name="Pitiwittayakul N."/>
            <person name="Yukphan P."/>
            <person name="Charoenyingcharoen P."/>
            <person name="Tanasupawat S."/>
        </authorList>
    </citation>
    <scope>NUCLEOTIDE SEQUENCE [LARGE SCALE GENOMIC DNA]</scope>
    <source>
        <strain evidence="2 3">KSS8</strain>
    </source>
</reference>
<dbReference type="EMBL" id="JAMSKV010000004">
    <property type="protein sequence ID" value="MCQ8278187.1"/>
    <property type="molecule type" value="Genomic_DNA"/>
</dbReference>
<gene>
    <name evidence="2" type="ORF">NFI95_06965</name>
</gene>
<keyword evidence="2" id="KW-0503">Monooxygenase</keyword>
<dbReference type="RefSeq" id="WP_422863647.1">
    <property type="nucleotide sequence ID" value="NZ_JAMSKV010000004.1"/>
</dbReference>
<dbReference type="Pfam" id="PF03992">
    <property type="entry name" value="ABM"/>
    <property type="match status" value="1"/>
</dbReference>
<keyword evidence="2" id="KW-0560">Oxidoreductase</keyword>
<feature type="domain" description="ABM" evidence="1">
    <location>
        <begin position="3"/>
        <end position="92"/>
    </location>
</feature>
<dbReference type="PROSITE" id="PS51725">
    <property type="entry name" value="ABM"/>
    <property type="match status" value="1"/>
</dbReference>
<dbReference type="PANTHER" id="PTHR33336">
    <property type="entry name" value="QUINOL MONOOXYGENASE YGIN-RELATED"/>
    <property type="match status" value="1"/>
</dbReference>
<evidence type="ECO:0000313" key="2">
    <source>
        <dbReference type="EMBL" id="MCQ8278187.1"/>
    </source>
</evidence>
<dbReference type="Gene3D" id="3.30.70.100">
    <property type="match status" value="1"/>
</dbReference>
<dbReference type="GO" id="GO:0004497">
    <property type="term" value="F:monooxygenase activity"/>
    <property type="evidence" value="ECO:0007669"/>
    <property type="project" value="UniProtKB-KW"/>
</dbReference>
<dbReference type="Proteomes" id="UP001524587">
    <property type="component" value="Unassembled WGS sequence"/>
</dbReference>
<protein>
    <submittedName>
        <fullName evidence="2">Antibiotic biosynthesis monooxygenase</fullName>
    </submittedName>
</protein>
<dbReference type="PANTHER" id="PTHR33336:SF3">
    <property type="entry name" value="ABM DOMAIN-CONTAINING PROTEIN"/>
    <property type="match status" value="1"/>
</dbReference>
<dbReference type="InterPro" id="IPR050744">
    <property type="entry name" value="AI-2_Isomerase_LsrG"/>
</dbReference>
<sequence>MTVNLYATMVALEGKREIVADLLRRLKQDVDAEPGSERFVVYTLADRPNHFHVEETYRDAAAFQAHMGTAHGVRFNEAIADLVENGRSEVVFLSPV</sequence>
<name>A0ABT1W5N2_9PROT</name>